<reference evidence="3 4" key="1">
    <citation type="submission" date="2024-01" db="EMBL/GenBank/DDBJ databases">
        <authorList>
            <person name="Allen C."/>
            <person name="Tagirdzhanova G."/>
        </authorList>
    </citation>
    <scope>NUCLEOTIDE SEQUENCE [LARGE SCALE GENOMIC DNA]</scope>
    <source>
        <strain evidence="3 4">CBS 573.63</strain>
    </source>
</reference>
<dbReference type="CDD" id="cd09917">
    <property type="entry name" value="F-box_SF"/>
    <property type="match status" value="1"/>
</dbReference>
<feature type="compositionally biased region" description="Low complexity" evidence="1">
    <location>
        <begin position="1"/>
        <end position="11"/>
    </location>
</feature>
<feature type="compositionally biased region" description="Low complexity" evidence="1">
    <location>
        <begin position="20"/>
        <end position="39"/>
    </location>
</feature>
<proteinExistence type="predicted"/>
<accession>A0ABP0DWZ9</accession>
<dbReference type="SUPFAM" id="SSF52047">
    <property type="entry name" value="RNI-like"/>
    <property type="match status" value="1"/>
</dbReference>
<dbReference type="Gene3D" id="1.20.1280.50">
    <property type="match status" value="1"/>
</dbReference>
<dbReference type="EMBL" id="CAWUOM010000095">
    <property type="protein sequence ID" value="CAK7271812.1"/>
    <property type="molecule type" value="Genomic_DNA"/>
</dbReference>
<organism evidence="3 4">
    <name type="scientific">Sporothrix epigloea</name>
    <dbReference type="NCBI Taxonomy" id="1892477"/>
    <lineage>
        <taxon>Eukaryota</taxon>
        <taxon>Fungi</taxon>
        <taxon>Dikarya</taxon>
        <taxon>Ascomycota</taxon>
        <taxon>Pezizomycotina</taxon>
        <taxon>Sordariomycetes</taxon>
        <taxon>Sordariomycetidae</taxon>
        <taxon>Ophiostomatales</taxon>
        <taxon>Ophiostomataceae</taxon>
        <taxon>Sporothrix</taxon>
    </lineage>
</organism>
<feature type="region of interest" description="Disordered" evidence="1">
    <location>
        <begin position="1"/>
        <end position="81"/>
    </location>
</feature>
<dbReference type="PROSITE" id="PS50181">
    <property type="entry name" value="FBOX"/>
    <property type="match status" value="1"/>
</dbReference>
<dbReference type="SUPFAM" id="SSF81383">
    <property type="entry name" value="F-box domain"/>
    <property type="match status" value="1"/>
</dbReference>
<evidence type="ECO:0000256" key="1">
    <source>
        <dbReference type="SAM" id="MobiDB-lite"/>
    </source>
</evidence>
<evidence type="ECO:0000259" key="2">
    <source>
        <dbReference type="PROSITE" id="PS50181"/>
    </source>
</evidence>
<dbReference type="InterPro" id="IPR036047">
    <property type="entry name" value="F-box-like_dom_sf"/>
</dbReference>
<gene>
    <name evidence="3" type="ORF">SEPCBS57363_004814</name>
</gene>
<dbReference type="SMART" id="SM00256">
    <property type="entry name" value="FBOX"/>
    <property type="match status" value="1"/>
</dbReference>
<evidence type="ECO:0000313" key="4">
    <source>
        <dbReference type="Proteomes" id="UP001642501"/>
    </source>
</evidence>
<protein>
    <recommendedName>
        <fullName evidence="2">F-box domain-containing protein</fullName>
    </recommendedName>
</protein>
<dbReference type="InterPro" id="IPR001810">
    <property type="entry name" value="F-box_dom"/>
</dbReference>
<feature type="domain" description="F-box" evidence="2">
    <location>
        <begin position="341"/>
        <end position="380"/>
    </location>
</feature>
<dbReference type="Pfam" id="PF12937">
    <property type="entry name" value="F-box-like"/>
    <property type="match status" value="1"/>
</dbReference>
<dbReference type="Proteomes" id="UP001642501">
    <property type="component" value="Unassembled WGS sequence"/>
</dbReference>
<dbReference type="SUPFAM" id="SSF48452">
    <property type="entry name" value="TPR-like"/>
    <property type="match status" value="1"/>
</dbReference>
<feature type="compositionally biased region" description="Basic and acidic residues" evidence="1">
    <location>
        <begin position="48"/>
        <end position="66"/>
    </location>
</feature>
<name>A0ABP0DWZ9_9PEZI</name>
<evidence type="ECO:0000313" key="3">
    <source>
        <dbReference type="EMBL" id="CAK7271812.1"/>
    </source>
</evidence>
<feature type="compositionally biased region" description="Polar residues" evidence="1">
    <location>
        <begin position="67"/>
        <end position="81"/>
    </location>
</feature>
<sequence length="893" mass="99738">MDDFLAAALAPKPKPRAKRNAATTFGGQSSDSKGPGSSSARAEKRPRRGNENPEREMRADTDRTKSETSAVKASSATAMQVSAPQNTHLPSFLEAVASQWSLNGSKSTRALLEKAKQQLGRKLFDNAHALLTRALVMCTCHAEVRNHIRDVGASLSAIDSIGRCSCRDFVAIAQTRRPQTKLQIGTVTQYSDIPEGDITFPVSELDLEAVYSLSTGGRACTCGSGRIRCSDPDHLAALDQLIAVTSKLGRIDEAIYLGQCYVDLAPHHAQGYLHLAKAILAQAAPKPKDKQLGKDAGSTKSARFAARCLYAHGLHNVTKYGNASDDLVQVLKRCCQRYSQDDYLPSLPLETVEAIFKHLSTSDLLACQRVSKRWQLVLRRVRLRPPQIRFVGSQEPPIKKLQILLRRMPGLQTNHLSIHYSNCSDAKKMAQFVTGLLRHFESLETLELELWADQRLLHQNWNSTVTTDSTKSDKATARVSLGPLPLPPLPAVSKCRRLVLHNPILHRDTPALCFVAWASQTLETIELNGSIFTEPFDFRLPRLQHVKLSKIPWASRSTALTFPLRTFEAATRLEQLHLDNVCFELTDHCEEEFVALLEKSLQNLHTLVIGERCHFRRRPDENSVHRSTYAPFPRLPLGMRCIDILTDETDLAGSILFGGGYNPSRSALIVEGLQPLANLELFRCLSPINFPGHIFQLIDSSLNGAKGRLAHLELNAQNIPSRFLYNEDPNMRIDYPERLRTIGLYNFDWTPTGGMGGSSKMNPLRDRVFLDWVDRFRNAETICMYPAWRLGSWTGGDCGEGGRLVVALVEQVLRQAEEDARTEEAGSIKPDGDSRAKHVKLRKIYQNLMNGTMRERAMTLIGDCPIQIPLNCGDFRPPIFPWPDREELAKQRE</sequence>
<dbReference type="InterPro" id="IPR011990">
    <property type="entry name" value="TPR-like_helical_dom_sf"/>
</dbReference>
<comment type="caution">
    <text evidence="3">The sequence shown here is derived from an EMBL/GenBank/DDBJ whole genome shotgun (WGS) entry which is preliminary data.</text>
</comment>
<keyword evidence="4" id="KW-1185">Reference proteome</keyword>